<evidence type="ECO:0000256" key="1">
    <source>
        <dbReference type="SAM" id="MobiDB-lite"/>
    </source>
</evidence>
<dbReference type="InterPro" id="IPR018392">
    <property type="entry name" value="LysM"/>
</dbReference>
<feature type="domain" description="LysM" evidence="2">
    <location>
        <begin position="222"/>
        <end position="266"/>
    </location>
</feature>
<feature type="domain" description="LysM" evidence="2">
    <location>
        <begin position="86"/>
        <end position="130"/>
    </location>
</feature>
<sequence length="407" mass="40954">MRRHRALAPASAAATALAPATARLATTIAKNWPAAVAGSLALLLSSAPGAHAAEPLPGTRDRLQPQAHPAGPALGRVLPASTAAATTHVVQPGDTISAIAAAHGLRVTEVLALNGLGWSSVIQPGQTIQLSATAPAATAPAAPAPAPAAAGYTIVAGDTMSAVASRHGVTTDALLAANGMDRSSVIYPGQTVAIPGAGMELAASVAPTAAAPVPAAAAASAGSYVIAAGDTMTAVAARHDLSLDALLAANGMDRSSVIYPGQTVAIPVATVAGLDAEQVDNARTIIGVGRELGVSERGIAIALATGMVESWLRNLDWGDRDSLGVFQQRPSQGWGTPEQVRDVDRATRVFFGGAGDPNGTTSRGLLDVNGWESLGFSEAAQAVQISAYPDRYGEWEEEAHAWLAALG</sequence>
<name>A0ABR8S3K6_9MICO</name>
<dbReference type="PROSITE" id="PS51782">
    <property type="entry name" value="LYSM"/>
    <property type="match status" value="3"/>
</dbReference>
<evidence type="ECO:0000313" key="3">
    <source>
        <dbReference type="EMBL" id="MBD7958056.1"/>
    </source>
</evidence>
<protein>
    <submittedName>
        <fullName evidence="3">LysM peptidoglycan-binding domain-containing protein</fullName>
    </submittedName>
</protein>
<comment type="caution">
    <text evidence="3">The sequence shown here is derived from an EMBL/GenBank/DDBJ whole genome shotgun (WGS) entry which is preliminary data.</text>
</comment>
<keyword evidence="4" id="KW-1185">Reference proteome</keyword>
<feature type="region of interest" description="Disordered" evidence="1">
    <location>
        <begin position="53"/>
        <end position="74"/>
    </location>
</feature>
<dbReference type="EMBL" id="JACSQP010000005">
    <property type="protein sequence ID" value="MBD7958056.1"/>
    <property type="molecule type" value="Genomic_DNA"/>
</dbReference>
<dbReference type="SMART" id="SM00257">
    <property type="entry name" value="LysM"/>
    <property type="match status" value="3"/>
</dbReference>
<gene>
    <name evidence="3" type="ORF">H9651_10435</name>
</gene>
<evidence type="ECO:0000259" key="2">
    <source>
        <dbReference type="PROSITE" id="PS51782"/>
    </source>
</evidence>
<dbReference type="PANTHER" id="PTHR33734:SF22">
    <property type="entry name" value="MEMBRANE-BOUND LYTIC MUREIN TRANSGLYCOSYLASE D"/>
    <property type="match status" value="1"/>
</dbReference>
<evidence type="ECO:0000313" key="4">
    <source>
        <dbReference type="Proteomes" id="UP000648352"/>
    </source>
</evidence>
<dbReference type="Gene3D" id="3.10.350.10">
    <property type="entry name" value="LysM domain"/>
    <property type="match status" value="3"/>
</dbReference>
<dbReference type="InterPro" id="IPR036779">
    <property type="entry name" value="LysM_dom_sf"/>
</dbReference>
<dbReference type="CDD" id="cd00118">
    <property type="entry name" value="LysM"/>
    <property type="match status" value="3"/>
</dbReference>
<feature type="domain" description="LysM" evidence="2">
    <location>
        <begin position="150"/>
        <end position="194"/>
    </location>
</feature>
<dbReference type="Proteomes" id="UP000648352">
    <property type="component" value="Unassembled WGS sequence"/>
</dbReference>
<reference evidence="3 4" key="1">
    <citation type="submission" date="2020-08" db="EMBL/GenBank/DDBJ databases">
        <title>A Genomic Blueprint of the Chicken Gut Microbiome.</title>
        <authorList>
            <person name="Gilroy R."/>
            <person name="Ravi A."/>
            <person name="Getino M."/>
            <person name="Pursley I."/>
            <person name="Horton D.L."/>
            <person name="Alikhan N.-F."/>
            <person name="Baker D."/>
            <person name="Gharbi K."/>
            <person name="Hall N."/>
            <person name="Watson M."/>
            <person name="Adriaenssens E.M."/>
            <person name="Foster-Nyarko E."/>
            <person name="Jarju S."/>
            <person name="Secka A."/>
            <person name="Antonio M."/>
            <person name="Oren A."/>
            <person name="Chaudhuri R."/>
            <person name="La Ragione R.M."/>
            <person name="Hildebrand F."/>
            <person name="Pallen M.J."/>
        </authorList>
    </citation>
    <scope>NUCLEOTIDE SEQUENCE [LARGE SCALE GENOMIC DNA]</scope>
    <source>
        <strain evidence="3 4">Sa4CUA7</strain>
    </source>
</reference>
<dbReference type="PANTHER" id="PTHR33734">
    <property type="entry name" value="LYSM DOMAIN-CONTAINING GPI-ANCHORED PROTEIN 2"/>
    <property type="match status" value="1"/>
</dbReference>
<dbReference type="RefSeq" id="WP_191719236.1">
    <property type="nucleotide sequence ID" value="NZ_JACSQP010000005.1"/>
</dbReference>
<accession>A0ABR8S3K6</accession>
<dbReference type="Pfam" id="PF01476">
    <property type="entry name" value="LysM"/>
    <property type="match status" value="3"/>
</dbReference>
<dbReference type="SUPFAM" id="SSF54106">
    <property type="entry name" value="LysM domain"/>
    <property type="match status" value="3"/>
</dbReference>
<proteinExistence type="predicted"/>
<organism evidence="3 4">
    <name type="scientific">Microbacterium pullorum</name>
    <dbReference type="NCBI Taxonomy" id="2762236"/>
    <lineage>
        <taxon>Bacteria</taxon>
        <taxon>Bacillati</taxon>
        <taxon>Actinomycetota</taxon>
        <taxon>Actinomycetes</taxon>
        <taxon>Micrococcales</taxon>
        <taxon>Microbacteriaceae</taxon>
        <taxon>Microbacterium</taxon>
    </lineage>
</organism>